<dbReference type="EMBL" id="LHZB01000110">
    <property type="protein sequence ID" value="KXV01407.1"/>
    <property type="molecule type" value="Genomic_DNA"/>
</dbReference>
<evidence type="ECO:0000256" key="6">
    <source>
        <dbReference type="ARBA" id="ARBA00022729"/>
    </source>
</evidence>
<keyword evidence="10 12" id="KW-0472">Membrane</keyword>
<dbReference type="GO" id="GO:0009279">
    <property type="term" value="C:cell outer membrane"/>
    <property type="evidence" value="ECO:0007669"/>
    <property type="project" value="UniProtKB-SubCell"/>
</dbReference>
<dbReference type="InterPro" id="IPR000531">
    <property type="entry name" value="Beta-barrel_TonB"/>
</dbReference>
<protein>
    <submittedName>
        <fullName evidence="18">Heme receptor</fullName>
    </submittedName>
</protein>
<evidence type="ECO:0000313" key="18">
    <source>
        <dbReference type="EMBL" id="KXV01407.1"/>
    </source>
</evidence>
<dbReference type="GO" id="GO:0015344">
    <property type="term" value="F:siderophore uptake transmembrane transporter activity"/>
    <property type="evidence" value="ECO:0007669"/>
    <property type="project" value="TreeGrafter"/>
</dbReference>
<evidence type="ECO:0000259" key="16">
    <source>
        <dbReference type="Pfam" id="PF00593"/>
    </source>
</evidence>
<gene>
    <name evidence="18" type="ORF">AD929_06775</name>
</gene>
<dbReference type="PANTHER" id="PTHR32552">
    <property type="entry name" value="FERRICHROME IRON RECEPTOR-RELATED"/>
    <property type="match status" value="1"/>
</dbReference>
<dbReference type="PATRIC" id="fig|442.7.peg.1335"/>
<dbReference type="Proteomes" id="UP000075573">
    <property type="component" value="Unassembled WGS sequence"/>
</dbReference>
<keyword evidence="7" id="KW-0408">Iron</keyword>
<keyword evidence="2 12" id="KW-0813">Transport</keyword>
<evidence type="ECO:0000313" key="19">
    <source>
        <dbReference type="Proteomes" id="UP000075573"/>
    </source>
</evidence>
<reference evidence="18 19" key="1">
    <citation type="submission" date="2015-06" db="EMBL/GenBank/DDBJ databases">
        <title>Improved classification and identification of acetic acid bacteria using matrix-assisted laser desorption/ionization time-of-flight mass spectrometry; Gluconobacter nephelii and Gluconobacter uchimurae are later heterotypic synonyms of Gluconobacter japonicus and Gluconobacter oxydans, respectively.</title>
        <authorList>
            <person name="Li L."/>
            <person name="Cleenwerck I."/>
            <person name="De Vuyst L."/>
            <person name="Vandamme P."/>
        </authorList>
    </citation>
    <scope>NUCLEOTIDE SEQUENCE [LARGE SCALE GENOMIC DNA]</scope>
    <source>
        <strain evidence="18 19">LMG 1764</strain>
    </source>
</reference>
<dbReference type="PANTHER" id="PTHR32552:SF89">
    <property type="entry name" value="CATECHOLATE SIDEROPHORE RECEPTOR FIU"/>
    <property type="match status" value="1"/>
</dbReference>
<dbReference type="Pfam" id="PF00593">
    <property type="entry name" value="TonB_dep_Rec_b-barrel"/>
    <property type="match status" value="1"/>
</dbReference>
<feature type="domain" description="TonB-dependent receptor plug" evidence="17">
    <location>
        <begin position="91"/>
        <end position="194"/>
    </location>
</feature>
<dbReference type="RefSeq" id="WP_062495477.1">
    <property type="nucleotide sequence ID" value="NZ_JBDNKU010000014.1"/>
</dbReference>
<keyword evidence="5 12" id="KW-0812">Transmembrane</keyword>
<evidence type="ECO:0000256" key="7">
    <source>
        <dbReference type="ARBA" id="ARBA00023004"/>
    </source>
</evidence>
<feature type="domain" description="TonB-dependent receptor-like beta-barrel" evidence="16">
    <location>
        <begin position="327"/>
        <end position="782"/>
    </location>
</feature>
<evidence type="ECO:0000256" key="9">
    <source>
        <dbReference type="ARBA" id="ARBA00023077"/>
    </source>
</evidence>
<keyword evidence="8" id="KW-0406">Ion transport</keyword>
<evidence type="ECO:0000256" key="13">
    <source>
        <dbReference type="RuleBase" id="RU003357"/>
    </source>
</evidence>
<evidence type="ECO:0000256" key="3">
    <source>
        <dbReference type="ARBA" id="ARBA00022452"/>
    </source>
</evidence>
<keyword evidence="9 13" id="KW-0798">TonB box</keyword>
<keyword evidence="11 12" id="KW-0998">Cell outer membrane</keyword>
<name>A0A149QW79_9PROT</name>
<evidence type="ECO:0000256" key="4">
    <source>
        <dbReference type="ARBA" id="ARBA00022496"/>
    </source>
</evidence>
<keyword evidence="18" id="KW-0675">Receptor</keyword>
<dbReference type="Gene3D" id="2.40.170.20">
    <property type="entry name" value="TonB-dependent receptor, beta-barrel domain"/>
    <property type="match status" value="1"/>
</dbReference>
<dbReference type="InterPro" id="IPR036942">
    <property type="entry name" value="Beta-barrel_TonB_sf"/>
</dbReference>
<evidence type="ECO:0000256" key="10">
    <source>
        <dbReference type="ARBA" id="ARBA00023136"/>
    </source>
</evidence>
<dbReference type="InterPro" id="IPR037066">
    <property type="entry name" value="Plug_dom_sf"/>
</dbReference>
<evidence type="ECO:0000256" key="11">
    <source>
        <dbReference type="ARBA" id="ARBA00023237"/>
    </source>
</evidence>
<dbReference type="AlphaFoldDB" id="A0A149QW79"/>
<proteinExistence type="inferred from homology"/>
<comment type="caution">
    <text evidence="18">The sequence shown here is derived from an EMBL/GenBank/DDBJ whole genome shotgun (WGS) entry which is preliminary data.</text>
</comment>
<comment type="subcellular location">
    <subcellularLocation>
        <location evidence="1 12">Cell outer membrane</location>
        <topology evidence="1 12">Multi-pass membrane protein</topology>
    </subcellularLocation>
</comment>
<dbReference type="PROSITE" id="PS52016">
    <property type="entry name" value="TONB_DEPENDENT_REC_3"/>
    <property type="match status" value="1"/>
</dbReference>
<evidence type="ECO:0000256" key="2">
    <source>
        <dbReference type="ARBA" id="ARBA00022448"/>
    </source>
</evidence>
<dbReference type="SUPFAM" id="SSF56935">
    <property type="entry name" value="Porins"/>
    <property type="match status" value="1"/>
</dbReference>
<evidence type="ECO:0000256" key="8">
    <source>
        <dbReference type="ARBA" id="ARBA00023065"/>
    </source>
</evidence>
<keyword evidence="3 12" id="KW-1134">Transmembrane beta strand</keyword>
<keyword evidence="4" id="KW-0410">Iron transport</keyword>
<feature type="region of interest" description="Disordered" evidence="14">
    <location>
        <begin position="37"/>
        <end position="68"/>
    </location>
</feature>
<comment type="similarity">
    <text evidence="12 13">Belongs to the TonB-dependent receptor family.</text>
</comment>
<evidence type="ECO:0000256" key="5">
    <source>
        <dbReference type="ARBA" id="ARBA00022692"/>
    </source>
</evidence>
<accession>A0A149QW79</accession>
<evidence type="ECO:0000256" key="12">
    <source>
        <dbReference type="PROSITE-ProRule" id="PRU01360"/>
    </source>
</evidence>
<evidence type="ECO:0000256" key="1">
    <source>
        <dbReference type="ARBA" id="ARBA00004571"/>
    </source>
</evidence>
<sequence>MPAFPFSSRAAIRTSSSSVSLIALLTLSVSTHAFAATTTPTTKPGEKSRHATPAQPAHKPSTKAHALTSHTTENIGVEGHRQANWVSNPVSAVTIREYAAGTNPLKALTRLPGVLFNSGDPQGVNTWENSFLMHGFDQSQIGMTLDGIPLGDQQFSNVNGLSPTSAISSENIERMDVSASTGSESVASTSNLGGTVQFISRDPSHKRGASVNQTFGSNSTYRTFLRLESGDLNRQGTRFYVSYARNDTDKWRGGQDQFMQQVNAKVLHPIGQDSRITAFFDYADLEMQNYQDYSLDMFNNGGYAIDNFIGQPGGYEKAYRLALAQRGLPGGQVPAAYANLKSPYTASYYEGAQMQHSYIGGVSADLALTDRLRWQSTVYGHRSYQRGSVASPLISSPNGAPLIDQVTQPDTDRFGFTTSLSYRIAHNVLNAGIWYENTHFDISKPLYQEPLLEDVLNGTATPVNGLDNLKNPFEDGYRQVFNTNTFVAYFQDTYRVTNTISLHAGFRSVLNTTRVSALANWETYTRTTAIAGGDSLTSSKPFLPHFSGEWRFAPGHQLYFDIAENVKVYPVSGYNSGTSPFSTSQAAYLASKNTLQPETDWNFAGGYRYTGRLVSGSLYGYHTIFSNRLQRISTGPTTQPYTTIQNVGGVTMTGVDGAVTLTPVKGLSLTNSISYNHAVYDNNITQTVNGAVVTYNIRGQQVVAYPRLMYHADLSYTWHDLQAHIEAQYVGKRNLSYTGDTKVPSYWLTNFGARYDLTKQLHRLSHTGFLQHLSLDFNVYNLTNVKYISTMGQNGYPMSGDYQSVVLGAPRQYFGAVHADF</sequence>
<feature type="chain" id="PRO_5007552999" evidence="15">
    <location>
        <begin position="36"/>
        <end position="821"/>
    </location>
</feature>
<evidence type="ECO:0000259" key="17">
    <source>
        <dbReference type="Pfam" id="PF07715"/>
    </source>
</evidence>
<evidence type="ECO:0000256" key="15">
    <source>
        <dbReference type="SAM" id="SignalP"/>
    </source>
</evidence>
<dbReference type="Pfam" id="PF07715">
    <property type="entry name" value="Plug"/>
    <property type="match status" value="1"/>
</dbReference>
<feature type="signal peptide" evidence="15">
    <location>
        <begin position="1"/>
        <end position="35"/>
    </location>
</feature>
<dbReference type="Gene3D" id="2.170.130.10">
    <property type="entry name" value="TonB-dependent receptor, plug domain"/>
    <property type="match status" value="1"/>
</dbReference>
<dbReference type="InterPro" id="IPR012910">
    <property type="entry name" value="Plug_dom"/>
</dbReference>
<evidence type="ECO:0000256" key="14">
    <source>
        <dbReference type="SAM" id="MobiDB-lite"/>
    </source>
</evidence>
<keyword evidence="6 15" id="KW-0732">Signal</keyword>
<organism evidence="18 19">
    <name type="scientific">Gluconobacter potus</name>
    <dbReference type="NCBI Taxonomy" id="2724927"/>
    <lineage>
        <taxon>Bacteria</taxon>
        <taxon>Pseudomonadati</taxon>
        <taxon>Pseudomonadota</taxon>
        <taxon>Alphaproteobacteria</taxon>
        <taxon>Acetobacterales</taxon>
        <taxon>Acetobacteraceae</taxon>
        <taxon>Gluconobacter</taxon>
    </lineage>
</organism>
<dbReference type="InterPro" id="IPR039426">
    <property type="entry name" value="TonB-dep_rcpt-like"/>
</dbReference>